<proteinExistence type="predicted"/>
<accession>A0A402BJK6</accession>
<feature type="domain" description="AAA+ ATPase" evidence="2">
    <location>
        <begin position="171"/>
        <end position="302"/>
    </location>
</feature>
<evidence type="ECO:0000313" key="4">
    <source>
        <dbReference type="Proteomes" id="UP000287171"/>
    </source>
</evidence>
<dbReference type="OrthoDB" id="9776217at2"/>
<gene>
    <name evidence="3" type="ORF">KDA_70000</name>
</gene>
<reference evidence="4" key="1">
    <citation type="submission" date="2018-12" db="EMBL/GenBank/DDBJ databases">
        <title>Tengunoibacter tsumagoiensis gen. nov., sp. nov., Dictyobacter kobayashii sp. nov., D. alpinus sp. nov., and D. joshuensis sp. nov. and description of Dictyobacteraceae fam. nov. within the order Ktedonobacterales isolated from Tengu-no-mugimeshi.</title>
        <authorList>
            <person name="Wang C.M."/>
            <person name="Zheng Y."/>
            <person name="Sakai Y."/>
            <person name="Toyoda A."/>
            <person name="Minakuchi Y."/>
            <person name="Abe K."/>
            <person name="Yokota A."/>
            <person name="Yabe S."/>
        </authorList>
    </citation>
    <scope>NUCLEOTIDE SEQUENCE [LARGE SCALE GENOMIC DNA]</scope>
    <source>
        <strain evidence="4">Uno16</strain>
    </source>
</reference>
<dbReference type="RefSeq" id="WP_126631474.1">
    <property type="nucleotide sequence ID" value="NZ_BIFT01000002.1"/>
</dbReference>
<dbReference type="InterPro" id="IPR003593">
    <property type="entry name" value="AAA+_ATPase"/>
</dbReference>
<dbReference type="GO" id="GO:0005524">
    <property type="term" value="F:ATP binding"/>
    <property type="evidence" value="ECO:0007669"/>
    <property type="project" value="InterPro"/>
</dbReference>
<evidence type="ECO:0000256" key="1">
    <source>
        <dbReference type="SAM" id="MobiDB-lite"/>
    </source>
</evidence>
<sequence length="315" mass="35933">MEHIVNIIRAHKNSDKFMAMQQADNDPRRWQTPCDQEFDAEDEEPVAGPEPGKEFDVSSSHYTGPITKPAFELPACQSKTHQEPPEPPCSLCHGHHYYRVEVPVGHEMFGKAVECACMQAKKAERQRQYLLQLSNLDTLEEFRDKSLHTFNGFLPGTRVAFQQATDYANNPQGWLVLTGPNGCGKTHLAVAIARHRLESKDTVLFAVVPDLLDYLRATYAPKAEVQYDVLFQRMRQAKFLVLDDLGTEQHSPWASEKLFQLLNHRYNAHLSTIITTNLIGLEGVEPRLRSRMSDTRLVKRIDMTDVADYRLKSNE</sequence>
<dbReference type="CDD" id="cd00009">
    <property type="entry name" value="AAA"/>
    <property type="match status" value="1"/>
</dbReference>
<dbReference type="InterPro" id="IPR027417">
    <property type="entry name" value="P-loop_NTPase"/>
</dbReference>
<dbReference type="Proteomes" id="UP000287171">
    <property type="component" value="Unassembled WGS sequence"/>
</dbReference>
<dbReference type="Pfam" id="PF01695">
    <property type="entry name" value="IstB_IS21"/>
    <property type="match status" value="1"/>
</dbReference>
<dbReference type="InterPro" id="IPR002611">
    <property type="entry name" value="IstB_ATP-bd"/>
</dbReference>
<name>A0A402BJK6_9CHLR</name>
<dbReference type="PANTHER" id="PTHR30050:SF4">
    <property type="entry name" value="ATP-BINDING PROTEIN RV3427C IN INSERTION SEQUENCE-RELATED"/>
    <property type="match status" value="1"/>
</dbReference>
<comment type="caution">
    <text evidence="3">The sequence shown here is derived from an EMBL/GenBank/DDBJ whole genome shotgun (WGS) entry which is preliminary data.</text>
</comment>
<dbReference type="SUPFAM" id="SSF52540">
    <property type="entry name" value="P-loop containing nucleoside triphosphate hydrolases"/>
    <property type="match status" value="1"/>
</dbReference>
<keyword evidence="4" id="KW-1185">Reference proteome</keyword>
<evidence type="ECO:0000313" key="3">
    <source>
        <dbReference type="EMBL" id="GCE31516.1"/>
    </source>
</evidence>
<evidence type="ECO:0000259" key="2">
    <source>
        <dbReference type="SMART" id="SM00382"/>
    </source>
</evidence>
<organism evidence="3 4">
    <name type="scientific">Dictyobacter alpinus</name>
    <dbReference type="NCBI Taxonomy" id="2014873"/>
    <lineage>
        <taxon>Bacteria</taxon>
        <taxon>Bacillati</taxon>
        <taxon>Chloroflexota</taxon>
        <taxon>Ktedonobacteria</taxon>
        <taxon>Ktedonobacterales</taxon>
        <taxon>Dictyobacteraceae</taxon>
        <taxon>Dictyobacter</taxon>
    </lineage>
</organism>
<dbReference type="PANTHER" id="PTHR30050">
    <property type="entry name" value="CHROMOSOMAL REPLICATION INITIATOR PROTEIN DNAA"/>
    <property type="match status" value="1"/>
</dbReference>
<protein>
    <recommendedName>
        <fullName evidence="2">AAA+ ATPase domain-containing protein</fullName>
    </recommendedName>
</protein>
<dbReference type="Gene3D" id="3.40.50.300">
    <property type="entry name" value="P-loop containing nucleotide triphosphate hydrolases"/>
    <property type="match status" value="1"/>
</dbReference>
<dbReference type="GO" id="GO:0006260">
    <property type="term" value="P:DNA replication"/>
    <property type="evidence" value="ECO:0007669"/>
    <property type="project" value="TreeGrafter"/>
</dbReference>
<dbReference type="EMBL" id="BIFT01000002">
    <property type="protein sequence ID" value="GCE31516.1"/>
    <property type="molecule type" value="Genomic_DNA"/>
</dbReference>
<dbReference type="SMART" id="SM00382">
    <property type="entry name" value="AAA"/>
    <property type="match status" value="1"/>
</dbReference>
<feature type="region of interest" description="Disordered" evidence="1">
    <location>
        <begin position="38"/>
        <end position="59"/>
    </location>
</feature>
<dbReference type="AlphaFoldDB" id="A0A402BJK6"/>